<feature type="domain" description="USP" evidence="9">
    <location>
        <begin position="47"/>
        <end position="372"/>
    </location>
</feature>
<sequence length="592" mass="63173">MAKSCAALVSGLHAPSWVPSPAELARTQDQHRELGPNAGRHGCGYGVGLANPNSYTCYMNATLQCLSGCRQFSMPCVSLKHTGTCPLKAAGSGPCACCALERQLREMLVSADGTALSPDEVLSVLDHISPAFEPGMQQDAQEFWVKLLETLGQEANLCASLRSPAAAAAATGEPKDLGSVECTDRIFTGMCQNGRRCTKCQHVTPLGEPEEFKTLMLPIDMANSVAEALDNYMTQGSFDTKHYCAMCGSDEEAQPSASLLSVPDVLVLALKRFENPEMGARFGGSKVDNYVEFSTTADLQPFMLPGLSGPGEATYNLAGIVVHTGDLEGGHYVAYIRGNGGSWWCKDDKRAVKVPLEKVLAQKAYMLFYERVMPEQPNVPTAITAIATAGRDHMYDATTTTTASVTTTRTNTTSSYVTANGDCFDLTTSTTSSGAISDTAAAATVHGYWCHAAAAGATTTTTSGSLHADTMATATTTVTTTAAPDDPTADTAASSRRRCTHRRRQRGCIPATPRPPRPAHAVMTQAARKRLASSLPPSDEEESDRSYQQALKKPRLGTGLGFMSFKWLMGDYFSSVGATFHQWTAGVLVQRH</sequence>
<organism evidence="10 11">
    <name type="scientific">Volvox africanus</name>
    <dbReference type="NCBI Taxonomy" id="51714"/>
    <lineage>
        <taxon>Eukaryota</taxon>
        <taxon>Viridiplantae</taxon>
        <taxon>Chlorophyta</taxon>
        <taxon>core chlorophytes</taxon>
        <taxon>Chlorophyceae</taxon>
        <taxon>CS clade</taxon>
        <taxon>Chlamydomonadales</taxon>
        <taxon>Volvocaceae</taxon>
        <taxon>Volvox</taxon>
    </lineage>
</organism>
<evidence type="ECO:0000256" key="8">
    <source>
        <dbReference type="SAM" id="MobiDB-lite"/>
    </source>
</evidence>
<evidence type="ECO:0000313" key="11">
    <source>
        <dbReference type="Proteomes" id="UP000747399"/>
    </source>
</evidence>
<feature type="region of interest" description="Disordered" evidence="8">
    <location>
        <begin position="479"/>
        <end position="550"/>
    </location>
</feature>
<feature type="compositionally biased region" description="Basic residues" evidence="8">
    <location>
        <begin position="495"/>
        <end position="506"/>
    </location>
</feature>
<feature type="compositionally biased region" description="Low complexity" evidence="8">
    <location>
        <begin position="479"/>
        <end position="493"/>
    </location>
</feature>
<dbReference type="Gene3D" id="3.90.70.10">
    <property type="entry name" value="Cysteine proteinases"/>
    <property type="match status" value="1"/>
</dbReference>
<keyword evidence="11" id="KW-1185">Reference proteome</keyword>
<comment type="catalytic activity">
    <reaction evidence="1">
        <text>Thiol-dependent hydrolysis of ester, thioester, amide, peptide and isopeptide bonds formed by the C-terminal Gly of ubiquitin (a 76-residue protein attached to proteins as an intracellular targeting signal).</text>
        <dbReference type="EC" id="3.4.19.12"/>
    </reaction>
</comment>
<dbReference type="GO" id="GO:0016579">
    <property type="term" value="P:protein deubiquitination"/>
    <property type="evidence" value="ECO:0007669"/>
    <property type="project" value="InterPro"/>
</dbReference>
<dbReference type="PROSITE" id="PS50235">
    <property type="entry name" value="USP_3"/>
    <property type="match status" value="1"/>
</dbReference>
<comment type="caution">
    <text evidence="10">The sequence shown here is derived from an EMBL/GenBank/DDBJ whole genome shotgun (WGS) entry which is preliminary data.</text>
</comment>
<name>A0A8J4AW07_9CHLO</name>
<protein>
    <recommendedName>
        <fullName evidence="3">ubiquitinyl hydrolase 1</fullName>
        <ecNumber evidence="3">3.4.19.12</ecNumber>
    </recommendedName>
</protein>
<evidence type="ECO:0000256" key="1">
    <source>
        <dbReference type="ARBA" id="ARBA00000707"/>
    </source>
</evidence>
<dbReference type="PANTHER" id="PTHR24006:SF758">
    <property type="entry name" value="UBIQUITIN CARBOXYL-TERMINAL HYDROLASE 36"/>
    <property type="match status" value="1"/>
</dbReference>
<dbReference type="PANTHER" id="PTHR24006">
    <property type="entry name" value="UBIQUITIN CARBOXYL-TERMINAL HYDROLASE"/>
    <property type="match status" value="1"/>
</dbReference>
<dbReference type="GO" id="GO:0004843">
    <property type="term" value="F:cysteine-type deubiquitinase activity"/>
    <property type="evidence" value="ECO:0007669"/>
    <property type="project" value="UniProtKB-EC"/>
</dbReference>
<evidence type="ECO:0000256" key="4">
    <source>
        <dbReference type="ARBA" id="ARBA00022670"/>
    </source>
</evidence>
<dbReference type="SUPFAM" id="SSF54001">
    <property type="entry name" value="Cysteine proteinases"/>
    <property type="match status" value="1"/>
</dbReference>
<dbReference type="InterPro" id="IPR001394">
    <property type="entry name" value="Peptidase_C19_UCH"/>
</dbReference>
<reference evidence="10" key="1">
    <citation type="journal article" date="2021" name="Proc. Natl. Acad. Sci. U.S.A.">
        <title>Three genomes in the algal genus Volvox reveal the fate of a haploid sex-determining region after a transition to homothallism.</title>
        <authorList>
            <person name="Yamamoto K."/>
            <person name="Hamaji T."/>
            <person name="Kawai-Toyooka H."/>
            <person name="Matsuzaki R."/>
            <person name="Takahashi F."/>
            <person name="Nishimura Y."/>
            <person name="Kawachi M."/>
            <person name="Noguchi H."/>
            <person name="Minakuchi Y."/>
            <person name="Umen J.G."/>
            <person name="Toyoda A."/>
            <person name="Nozaki H."/>
        </authorList>
    </citation>
    <scope>NUCLEOTIDE SEQUENCE</scope>
    <source>
        <strain evidence="10">NIES-3780</strain>
    </source>
</reference>
<dbReference type="GO" id="GO:0005634">
    <property type="term" value="C:nucleus"/>
    <property type="evidence" value="ECO:0007669"/>
    <property type="project" value="TreeGrafter"/>
</dbReference>
<evidence type="ECO:0000256" key="5">
    <source>
        <dbReference type="ARBA" id="ARBA00022786"/>
    </source>
</evidence>
<dbReference type="GO" id="GO:0006508">
    <property type="term" value="P:proteolysis"/>
    <property type="evidence" value="ECO:0007669"/>
    <property type="project" value="UniProtKB-KW"/>
</dbReference>
<keyword evidence="6" id="KW-0378">Hydrolase</keyword>
<dbReference type="EMBL" id="BNCO01000003">
    <property type="protein sequence ID" value="GIL46363.1"/>
    <property type="molecule type" value="Genomic_DNA"/>
</dbReference>
<evidence type="ECO:0000256" key="2">
    <source>
        <dbReference type="ARBA" id="ARBA00009085"/>
    </source>
</evidence>
<keyword evidence="5" id="KW-0833">Ubl conjugation pathway</keyword>
<dbReference type="InterPro" id="IPR050164">
    <property type="entry name" value="Peptidase_C19"/>
</dbReference>
<evidence type="ECO:0000256" key="6">
    <source>
        <dbReference type="ARBA" id="ARBA00022801"/>
    </source>
</evidence>
<dbReference type="Proteomes" id="UP000747399">
    <property type="component" value="Unassembled WGS sequence"/>
</dbReference>
<accession>A0A8J4AW07</accession>
<keyword evidence="4" id="KW-0645">Protease</keyword>
<dbReference type="PROSITE" id="PS00973">
    <property type="entry name" value="USP_2"/>
    <property type="match status" value="1"/>
</dbReference>
<evidence type="ECO:0000256" key="3">
    <source>
        <dbReference type="ARBA" id="ARBA00012759"/>
    </source>
</evidence>
<dbReference type="GO" id="GO:0005829">
    <property type="term" value="C:cytosol"/>
    <property type="evidence" value="ECO:0007669"/>
    <property type="project" value="TreeGrafter"/>
</dbReference>
<dbReference type="AlphaFoldDB" id="A0A8J4AW07"/>
<dbReference type="Pfam" id="PF00443">
    <property type="entry name" value="UCH"/>
    <property type="match status" value="1"/>
</dbReference>
<evidence type="ECO:0000313" key="10">
    <source>
        <dbReference type="EMBL" id="GIL46363.1"/>
    </source>
</evidence>
<dbReference type="EC" id="3.4.19.12" evidence="3"/>
<keyword evidence="7" id="KW-0788">Thiol protease</keyword>
<gene>
    <name evidence="10" type="ORF">Vafri_3357</name>
</gene>
<proteinExistence type="inferred from homology"/>
<dbReference type="InterPro" id="IPR018200">
    <property type="entry name" value="USP_CS"/>
</dbReference>
<dbReference type="InterPro" id="IPR028889">
    <property type="entry name" value="USP"/>
</dbReference>
<comment type="similarity">
    <text evidence="2">Belongs to the peptidase C19 family.</text>
</comment>
<evidence type="ECO:0000256" key="7">
    <source>
        <dbReference type="ARBA" id="ARBA00022807"/>
    </source>
</evidence>
<dbReference type="InterPro" id="IPR038765">
    <property type="entry name" value="Papain-like_cys_pep_sf"/>
</dbReference>
<evidence type="ECO:0000259" key="9">
    <source>
        <dbReference type="PROSITE" id="PS50235"/>
    </source>
</evidence>